<keyword evidence="3" id="KW-0997">Cell inner membrane</keyword>
<dbReference type="EMBL" id="JBEUWX010000002">
    <property type="protein sequence ID" value="MFA9950634.1"/>
    <property type="molecule type" value="Genomic_DNA"/>
</dbReference>
<keyword evidence="4" id="KW-0808">Transferase</keyword>
<dbReference type="RefSeq" id="WP_418891675.1">
    <property type="nucleotide sequence ID" value="NZ_JBEUWX010000002.1"/>
</dbReference>
<protein>
    <submittedName>
        <fullName evidence="7">Lysophospholipid acyltransferase family protein</fullName>
    </submittedName>
</protein>
<evidence type="ECO:0000256" key="2">
    <source>
        <dbReference type="ARBA" id="ARBA00022475"/>
    </source>
</evidence>
<gene>
    <name evidence="7" type="ORF">ABCS64_09955</name>
</gene>
<dbReference type="InterPro" id="IPR004960">
    <property type="entry name" value="LipA_acyltrans"/>
</dbReference>
<keyword evidence="6 7" id="KW-0012">Acyltransferase</keyword>
<dbReference type="GO" id="GO:0016746">
    <property type="term" value="F:acyltransferase activity"/>
    <property type="evidence" value="ECO:0007669"/>
    <property type="project" value="UniProtKB-KW"/>
</dbReference>
<reference evidence="8" key="1">
    <citation type="submission" date="2024-06" db="EMBL/GenBank/DDBJ databases">
        <title>Radixoralia hellwigii gen. nov., sp nov., isolated from a root canal in the human oral cavity.</title>
        <authorList>
            <person name="Bartsch S."/>
            <person name="Wittmer A."/>
            <person name="Schulz A.-K."/>
            <person name="Neumann-Schaal M."/>
            <person name="Wolf J."/>
            <person name="Gronow S."/>
            <person name="Tennert C."/>
            <person name="Haecker G."/>
            <person name="Cieplik F."/>
            <person name="Al-Ahmad A."/>
        </authorList>
    </citation>
    <scope>NUCLEOTIDE SEQUENCE [LARGE SCALE GENOMIC DNA]</scope>
    <source>
        <strain evidence="8">Wk13</strain>
    </source>
</reference>
<comment type="subcellular location">
    <subcellularLocation>
        <location evidence="1">Cell inner membrane</location>
    </subcellularLocation>
</comment>
<evidence type="ECO:0000256" key="6">
    <source>
        <dbReference type="ARBA" id="ARBA00023315"/>
    </source>
</evidence>
<evidence type="ECO:0000313" key="7">
    <source>
        <dbReference type="EMBL" id="MFA9950634.1"/>
    </source>
</evidence>
<evidence type="ECO:0000256" key="1">
    <source>
        <dbReference type="ARBA" id="ARBA00004533"/>
    </source>
</evidence>
<dbReference type="PANTHER" id="PTHR30606:SF9">
    <property type="entry name" value="LIPID A BIOSYNTHESIS LAUROYLTRANSFERASE"/>
    <property type="match status" value="1"/>
</dbReference>
<evidence type="ECO:0000256" key="5">
    <source>
        <dbReference type="ARBA" id="ARBA00023136"/>
    </source>
</evidence>
<comment type="caution">
    <text evidence="7">The sequence shown here is derived from an EMBL/GenBank/DDBJ whole genome shotgun (WGS) entry which is preliminary data.</text>
</comment>
<keyword evidence="5" id="KW-0472">Membrane</keyword>
<proteinExistence type="predicted"/>
<dbReference type="PIRSF" id="PIRSF026649">
    <property type="entry name" value="MsbB"/>
    <property type="match status" value="1"/>
</dbReference>
<keyword evidence="2" id="KW-1003">Cell membrane</keyword>
<evidence type="ECO:0000313" key="8">
    <source>
        <dbReference type="Proteomes" id="UP001574673"/>
    </source>
</evidence>
<organism evidence="7 8">
    <name type="scientific">Dentiradicibacter hellwigii</name>
    <dbReference type="NCBI Taxonomy" id="3149053"/>
    <lineage>
        <taxon>Bacteria</taxon>
        <taxon>Pseudomonadati</taxon>
        <taxon>Pseudomonadota</taxon>
        <taxon>Betaproteobacteria</taxon>
        <taxon>Rhodocyclales</taxon>
        <taxon>Rhodocyclaceae</taxon>
        <taxon>Dentiradicibacter</taxon>
    </lineage>
</organism>
<name>A0ABV4UGU2_9RHOO</name>
<dbReference type="PANTHER" id="PTHR30606">
    <property type="entry name" value="LIPID A BIOSYNTHESIS LAUROYL ACYLTRANSFERASE"/>
    <property type="match status" value="1"/>
</dbReference>
<evidence type="ECO:0000256" key="4">
    <source>
        <dbReference type="ARBA" id="ARBA00022679"/>
    </source>
</evidence>
<sequence>MLKRLLSQLAVTLLWLLHFLPQPLLAAMGSGVGRLFFLLGAQRRHIAQTNLALCFPELDDTARKALVKAHFRVLGQSLFERSLLWWSRPARLNRLIRVDGEEKIRALLDAGQPVIMLAPHFVGLDAGGVALAMRFDALSIYSAQKNPVFDALLYRGRKRFRDQMLLSRQDGALATIKAMRAGRPFYYLPDMDFGRRDSIFVPFFGIQTATITGLSRLARAAKALVLFTITRRLPGNQGYVLEIGDPWPDFPSNDVEADTQRMNQMIEAQIRTMPEQYYWVHRRFKTRPEGEASLY</sequence>
<accession>A0ABV4UGU2</accession>
<dbReference type="CDD" id="cd07984">
    <property type="entry name" value="LPLAT_LABLAT-like"/>
    <property type="match status" value="1"/>
</dbReference>
<dbReference type="Proteomes" id="UP001574673">
    <property type="component" value="Unassembled WGS sequence"/>
</dbReference>
<keyword evidence="8" id="KW-1185">Reference proteome</keyword>
<dbReference type="Pfam" id="PF03279">
    <property type="entry name" value="Lip_A_acyltrans"/>
    <property type="match status" value="1"/>
</dbReference>
<evidence type="ECO:0000256" key="3">
    <source>
        <dbReference type="ARBA" id="ARBA00022519"/>
    </source>
</evidence>